<evidence type="ECO:0000259" key="2">
    <source>
        <dbReference type="Pfam" id="PF16472"/>
    </source>
</evidence>
<name>A0ABR7N2D3_9FIRM</name>
<evidence type="ECO:0000256" key="1">
    <source>
        <dbReference type="SAM" id="Phobius"/>
    </source>
</evidence>
<feature type="transmembrane region" description="Helical" evidence="1">
    <location>
        <begin position="12"/>
        <end position="32"/>
    </location>
</feature>
<dbReference type="EMBL" id="JACRSX010000010">
    <property type="protein sequence ID" value="MBC8562674.1"/>
    <property type="molecule type" value="Genomic_DNA"/>
</dbReference>
<proteinExistence type="predicted"/>
<comment type="caution">
    <text evidence="3">The sequence shown here is derived from an EMBL/GenBank/DDBJ whole genome shotgun (WGS) entry which is preliminary data.</text>
</comment>
<organism evidence="3 4">
    <name type="scientific">Jutongia huaianensis</name>
    <dbReference type="NCBI Taxonomy" id="2763668"/>
    <lineage>
        <taxon>Bacteria</taxon>
        <taxon>Bacillati</taxon>
        <taxon>Bacillota</taxon>
        <taxon>Clostridia</taxon>
        <taxon>Lachnospirales</taxon>
        <taxon>Lachnospiraceae</taxon>
        <taxon>Jutongia</taxon>
    </lineage>
</organism>
<protein>
    <submittedName>
        <fullName evidence="3">DUF5050 domain-containing protein</fullName>
    </submittedName>
</protein>
<reference evidence="3 4" key="1">
    <citation type="submission" date="2020-08" db="EMBL/GenBank/DDBJ databases">
        <title>Genome public.</title>
        <authorList>
            <person name="Liu C."/>
            <person name="Sun Q."/>
        </authorList>
    </citation>
    <scope>NUCLEOTIDE SEQUENCE [LARGE SCALE GENOMIC DNA]</scope>
    <source>
        <strain evidence="3 4">NSJ-37</strain>
    </source>
</reference>
<feature type="domain" description="Prolow-density lipoprotein receptor-related protein 1-like beta-propeller" evidence="2">
    <location>
        <begin position="47"/>
        <end position="325"/>
    </location>
</feature>
<keyword evidence="4" id="KW-1185">Reference proteome</keyword>
<keyword evidence="1" id="KW-0472">Membrane</keyword>
<keyword evidence="1" id="KW-1133">Transmembrane helix</keyword>
<gene>
    <name evidence="3" type="ORF">H8704_08545</name>
</gene>
<accession>A0ABR7N2D3</accession>
<dbReference type="PROSITE" id="PS51257">
    <property type="entry name" value="PROKAR_LIPOPROTEIN"/>
    <property type="match status" value="1"/>
</dbReference>
<evidence type="ECO:0000313" key="3">
    <source>
        <dbReference type="EMBL" id="MBC8562674.1"/>
    </source>
</evidence>
<keyword evidence="1" id="KW-0812">Transmembrane</keyword>
<dbReference type="RefSeq" id="WP_249297971.1">
    <property type="nucleotide sequence ID" value="NZ_JACRSX010000010.1"/>
</dbReference>
<dbReference type="Proteomes" id="UP000606193">
    <property type="component" value="Unassembled WGS sequence"/>
</dbReference>
<dbReference type="Pfam" id="PF16472">
    <property type="entry name" value="DUF5050"/>
    <property type="match status" value="1"/>
</dbReference>
<sequence length="345" mass="38988">MNQSKEQHRLRNRIILALIILALIGCFGFLRWNAGVHFYKDEGTTGNTSTNLLNGGLFAKSGDTIYFANPYDQNSLYSMDTSLKHVKKVYNDYTSYINAAGDYIFYTRRNDKKGADSKALFSFSTTGLYRINTNGQGLKQLYNDPSQSLNLLGNHIYYQRYDQKEGLQLFRIGIDGKKDTMLLKEGAAPVIANNIIYYTGVDSDHNIHKLSVSGGSPSVVYEGNFTGLSYVNGSLYCMDMDNDYTLCRLDLSTQEMTHLTQVRIATYNVSSDGATVYYQVDNGKDNGLYVLDTKSGVQTELRSGNYNYYHIIDNYLFFEEFDGSAAYVMNLSNEQIEDFHPKKGK</sequence>
<dbReference type="SUPFAM" id="SSF69304">
    <property type="entry name" value="Tricorn protease N-terminal domain"/>
    <property type="match status" value="1"/>
</dbReference>
<evidence type="ECO:0000313" key="4">
    <source>
        <dbReference type="Proteomes" id="UP000606193"/>
    </source>
</evidence>
<dbReference type="InterPro" id="IPR032485">
    <property type="entry name" value="LRP1-like_beta_prop"/>
</dbReference>